<proteinExistence type="predicted"/>
<accession>A0AA37H248</accession>
<reference evidence="1 2" key="1">
    <citation type="submission" date="2021-07" db="EMBL/GenBank/DDBJ databases">
        <title>Genome data of Colletotrichum spaethianum.</title>
        <authorList>
            <person name="Utami Y.D."/>
            <person name="Hiruma K."/>
        </authorList>
    </citation>
    <scope>NUCLEOTIDE SEQUENCE [LARGE SCALE GENOMIC DNA]</scope>
    <source>
        <strain evidence="1 2">MAFF 242679</strain>
    </source>
</reference>
<sequence length="93" mass="10836">MFRSYHARDGGTGAWCYKCRFPLALCWRTVYREEMDEKYGNEVEALVRKGILYEETQCEWVKVVQRFVTACMIIGDVRAGAGRWDGQTGQDWS</sequence>
<comment type="caution">
    <text evidence="1">The sequence shown here is derived from an EMBL/GenBank/DDBJ whole genome shotgun (WGS) entry which is preliminary data.</text>
</comment>
<dbReference type="EMBL" id="BPPX01000056">
    <property type="protein sequence ID" value="GJC90561.1"/>
    <property type="molecule type" value="Genomic_DNA"/>
</dbReference>
<protein>
    <submittedName>
        <fullName evidence="1">Uncharacterized protein</fullName>
    </submittedName>
</protein>
<evidence type="ECO:0000313" key="1">
    <source>
        <dbReference type="EMBL" id="GJC90561.1"/>
    </source>
</evidence>
<name>A0AA37H248_9PEZI</name>
<keyword evidence="2" id="KW-1185">Reference proteome</keyword>
<dbReference type="AlphaFoldDB" id="A0AA37H248"/>
<evidence type="ECO:0000313" key="2">
    <source>
        <dbReference type="Proteomes" id="UP001055172"/>
    </source>
</evidence>
<dbReference type="Proteomes" id="UP001055172">
    <property type="component" value="Unassembled WGS sequence"/>
</dbReference>
<gene>
    <name evidence="1" type="ORF">ColLi_13399</name>
</gene>
<organism evidence="1 2">
    <name type="scientific">Colletotrichum liriopes</name>
    <dbReference type="NCBI Taxonomy" id="708192"/>
    <lineage>
        <taxon>Eukaryota</taxon>
        <taxon>Fungi</taxon>
        <taxon>Dikarya</taxon>
        <taxon>Ascomycota</taxon>
        <taxon>Pezizomycotina</taxon>
        <taxon>Sordariomycetes</taxon>
        <taxon>Hypocreomycetidae</taxon>
        <taxon>Glomerellales</taxon>
        <taxon>Glomerellaceae</taxon>
        <taxon>Colletotrichum</taxon>
        <taxon>Colletotrichum spaethianum species complex</taxon>
    </lineage>
</organism>